<organism evidence="2">
    <name type="scientific">Aquifex aeolicus</name>
    <dbReference type="NCBI Taxonomy" id="63363"/>
    <lineage>
        <taxon>Bacteria</taxon>
        <taxon>Pseudomonadati</taxon>
        <taxon>Aquificota</taxon>
        <taxon>Aquificia</taxon>
        <taxon>Aquificales</taxon>
        <taxon>Aquificaceae</taxon>
        <taxon>Aquifex</taxon>
    </lineage>
</organism>
<accession>A0A7C5L5E7</accession>
<dbReference type="AlphaFoldDB" id="A0A7C5L5E7"/>
<reference evidence="2" key="1">
    <citation type="journal article" date="2020" name="mSystems">
        <title>Genome- and Community-Level Interaction Insights into Carbon Utilization and Element Cycling Functions of Hydrothermarchaeota in Hydrothermal Sediment.</title>
        <authorList>
            <person name="Zhou Z."/>
            <person name="Liu Y."/>
            <person name="Xu W."/>
            <person name="Pan J."/>
            <person name="Luo Z.H."/>
            <person name="Li M."/>
        </authorList>
    </citation>
    <scope>NUCLEOTIDE SEQUENCE [LARGE SCALE GENOMIC DNA]</scope>
    <source>
        <strain evidence="2">HyVt-501</strain>
    </source>
</reference>
<evidence type="ECO:0000256" key="1">
    <source>
        <dbReference type="ARBA" id="ARBA00022801"/>
    </source>
</evidence>
<dbReference type="PANTHER" id="PTHR43794:SF11">
    <property type="entry name" value="AMIDOHYDROLASE-RELATED DOMAIN-CONTAINING PROTEIN"/>
    <property type="match status" value="1"/>
</dbReference>
<dbReference type="PANTHER" id="PTHR43794">
    <property type="entry name" value="AMINOHYDROLASE SSNA-RELATED"/>
    <property type="match status" value="1"/>
</dbReference>
<dbReference type="SUPFAM" id="SSF51338">
    <property type="entry name" value="Composite domain of metallo-dependent hydrolases"/>
    <property type="match status" value="1"/>
</dbReference>
<dbReference type="Proteomes" id="UP000885792">
    <property type="component" value="Unassembled WGS sequence"/>
</dbReference>
<sequence length="83" mass="9664">VEEGYEADLILLDPRSPHLQPLYDPIAQTVYSAQSADIDTVVCRGRVLMEKREIKTLDEEEILHEARLWGERIRRFLERSARG</sequence>
<dbReference type="EMBL" id="DRNB01000219">
    <property type="protein sequence ID" value="HHJ64465.1"/>
    <property type="molecule type" value="Genomic_DNA"/>
</dbReference>
<feature type="non-terminal residue" evidence="2">
    <location>
        <position position="1"/>
    </location>
</feature>
<protein>
    <submittedName>
        <fullName evidence="2">S-adenosylhomocysteine deaminase</fullName>
    </submittedName>
</protein>
<dbReference type="InterPro" id="IPR011059">
    <property type="entry name" value="Metal-dep_hydrolase_composite"/>
</dbReference>
<gene>
    <name evidence="2" type="ORF">ENJ61_06105</name>
</gene>
<proteinExistence type="predicted"/>
<dbReference type="GO" id="GO:0016810">
    <property type="term" value="F:hydrolase activity, acting on carbon-nitrogen (but not peptide) bonds"/>
    <property type="evidence" value="ECO:0007669"/>
    <property type="project" value="InterPro"/>
</dbReference>
<dbReference type="InterPro" id="IPR050287">
    <property type="entry name" value="MTA/SAH_deaminase"/>
</dbReference>
<comment type="caution">
    <text evidence="2">The sequence shown here is derived from an EMBL/GenBank/DDBJ whole genome shotgun (WGS) entry which is preliminary data.</text>
</comment>
<dbReference type="Gene3D" id="2.30.40.10">
    <property type="entry name" value="Urease, subunit C, domain 1"/>
    <property type="match status" value="1"/>
</dbReference>
<keyword evidence="1" id="KW-0378">Hydrolase</keyword>
<evidence type="ECO:0000313" key="2">
    <source>
        <dbReference type="EMBL" id="HHJ64465.1"/>
    </source>
</evidence>
<name>A0A7C5L5E7_AQUAO</name>